<evidence type="ECO:0000313" key="1">
    <source>
        <dbReference type="EMBL" id="OAM17237.1"/>
    </source>
</evidence>
<comment type="caution">
    <text evidence="1">The sequence shown here is derived from an EMBL/GenBank/DDBJ whole genome shotgun (WGS) entry which is preliminary data.</text>
</comment>
<protein>
    <submittedName>
        <fullName evidence="1">Peroxiredoxin</fullName>
    </submittedName>
</protein>
<proteinExistence type="predicted"/>
<dbReference type="Gene3D" id="3.30.300.20">
    <property type="match status" value="1"/>
</dbReference>
<dbReference type="SUPFAM" id="SSF82784">
    <property type="entry name" value="OsmC-like"/>
    <property type="match status" value="1"/>
</dbReference>
<accession>A0A1A9RG09</accession>
<dbReference type="PANTHER" id="PTHR42830">
    <property type="entry name" value="OSMOTICALLY INDUCIBLE FAMILY PROTEIN"/>
    <property type="match status" value="1"/>
</dbReference>
<dbReference type="Proteomes" id="UP000078003">
    <property type="component" value="Unassembled WGS sequence"/>
</dbReference>
<reference evidence="2" key="1">
    <citation type="submission" date="2016-05" db="EMBL/GenBank/DDBJ databases">
        <title>Draft genome of Corynebacterium afermentans subsp. afermentans LCDC 88199T.</title>
        <authorList>
            <person name="Bernier A.-M."/>
            <person name="Bernard K."/>
        </authorList>
    </citation>
    <scope>NUCLEOTIDE SEQUENCE [LARGE SCALE GENOMIC DNA]</scope>
    <source>
        <strain evidence="2">NML01-0328</strain>
    </source>
</reference>
<evidence type="ECO:0000313" key="2">
    <source>
        <dbReference type="Proteomes" id="UP000078003"/>
    </source>
</evidence>
<dbReference type="PANTHER" id="PTHR42830:SF2">
    <property type="entry name" value="OSMC_OHR FAMILY PROTEIN"/>
    <property type="match status" value="1"/>
</dbReference>
<dbReference type="InterPro" id="IPR052707">
    <property type="entry name" value="OsmC_Ohr_Peroxiredoxin"/>
</dbReference>
<sequence>MSKQHTYRATVEWTGNLGSGTSSYTAYSRDYTVKIAGKPDLFGSSDPAFRGDEHRHNPEDMLLAAVSACHKLWYLHLCSAAGITVTAYTDHAEAVMDEGSRTQPGRFVKATLRPQVTITQAQHIEQAKALHHEAHRLCFIANSLNFEVECECEIVVE</sequence>
<gene>
    <name evidence="1" type="ORF">A7P85_02485</name>
</gene>
<organism evidence="1 2">
    <name type="scientific">Eikenella corrodens</name>
    <dbReference type="NCBI Taxonomy" id="539"/>
    <lineage>
        <taxon>Bacteria</taxon>
        <taxon>Pseudomonadati</taxon>
        <taxon>Pseudomonadota</taxon>
        <taxon>Betaproteobacteria</taxon>
        <taxon>Neisseriales</taxon>
        <taxon>Neisseriaceae</taxon>
        <taxon>Eikenella</taxon>
    </lineage>
</organism>
<dbReference type="EMBL" id="LXSF01000002">
    <property type="protein sequence ID" value="OAM17237.1"/>
    <property type="molecule type" value="Genomic_DNA"/>
</dbReference>
<dbReference type="Pfam" id="PF02566">
    <property type="entry name" value="OsmC"/>
    <property type="match status" value="1"/>
</dbReference>
<dbReference type="InterPro" id="IPR015946">
    <property type="entry name" value="KH_dom-like_a/b"/>
</dbReference>
<dbReference type="AlphaFoldDB" id="A0A1A9RG09"/>
<dbReference type="InterPro" id="IPR036102">
    <property type="entry name" value="OsmC/Ohrsf"/>
</dbReference>
<dbReference type="RefSeq" id="WP_049257980.1">
    <property type="nucleotide sequence ID" value="NZ_JVFA01000028.1"/>
</dbReference>
<name>A0A1A9RG09_EIKCO</name>
<dbReference type="InterPro" id="IPR003718">
    <property type="entry name" value="OsmC/Ohr_fam"/>
</dbReference>